<evidence type="ECO:0000256" key="12">
    <source>
        <dbReference type="RuleBase" id="RU363101"/>
    </source>
</evidence>
<evidence type="ECO:0000256" key="5">
    <source>
        <dbReference type="ARBA" id="ARBA00022448"/>
    </source>
</evidence>
<dbReference type="GO" id="GO:0015886">
    <property type="term" value="P:heme transport"/>
    <property type="evidence" value="ECO:0007669"/>
    <property type="project" value="InterPro"/>
</dbReference>
<evidence type="ECO:0000313" key="14">
    <source>
        <dbReference type="Proteomes" id="UP000326287"/>
    </source>
</evidence>
<dbReference type="PANTHER" id="PTHR37531">
    <property type="entry name" value="HEME EXPORTER PROTEIN D"/>
    <property type="match status" value="1"/>
</dbReference>
<dbReference type="EMBL" id="CP036422">
    <property type="protein sequence ID" value="QFU76087.1"/>
    <property type="molecule type" value="Genomic_DNA"/>
</dbReference>
<dbReference type="InterPro" id="IPR052075">
    <property type="entry name" value="Heme_exporter_D"/>
</dbReference>
<evidence type="ECO:0000256" key="2">
    <source>
        <dbReference type="ARBA" id="ARBA00004377"/>
    </source>
</evidence>
<evidence type="ECO:0000256" key="9">
    <source>
        <dbReference type="ARBA" id="ARBA00022748"/>
    </source>
</evidence>
<dbReference type="GO" id="GO:0005886">
    <property type="term" value="C:plasma membrane"/>
    <property type="evidence" value="ECO:0007669"/>
    <property type="project" value="UniProtKB-SubCell"/>
</dbReference>
<reference evidence="13 14" key="1">
    <citation type="submission" date="2019-02" db="EMBL/GenBank/DDBJ databases">
        <authorList>
            <person name="Li S.-H."/>
        </authorList>
    </citation>
    <scope>NUCLEOTIDE SEQUENCE [LARGE SCALE GENOMIC DNA]</scope>
    <source>
        <strain evidence="13 14">IMCC14385</strain>
    </source>
</reference>
<dbReference type="NCBIfam" id="TIGR03141">
    <property type="entry name" value="cytochro_ccmD"/>
    <property type="match status" value="1"/>
</dbReference>
<accession>A0A5P9NJZ0</accession>
<dbReference type="PANTHER" id="PTHR37531:SF1">
    <property type="entry name" value="HEME EXPORTER PROTEIN D"/>
    <property type="match status" value="1"/>
</dbReference>
<keyword evidence="10 12" id="KW-1133">Transmembrane helix</keyword>
<comment type="subcellular location">
    <subcellularLocation>
        <location evidence="2 12">Cell inner membrane</location>
        <topology evidence="2 12">Single-pass membrane protein</topology>
    </subcellularLocation>
</comment>
<gene>
    <name evidence="13" type="primary">ccmD</name>
    <name evidence="13" type="ORF">EY643_10665</name>
</gene>
<evidence type="ECO:0000256" key="1">
    <source>
        <dbReference type="ARBA" id="ARBA00002442"/>
    </source>
</evidence>
<dbReference type="AlphaFoldDB" id="A0A5P9NJZ0"/>
<organism evidence="13 14">
    <name type="scientific">Halioglobus maricola</name>
    <dbReference type="NCBI Taxonomy" id="2601894"/>
    <lineage>
        <taxon>Bacteria</taxon>
        <taxon>Pseudomonadati</taxon>
        <taxon>Pseudomonadota</taxon>
        <taxon>Gammaproteobacteria</taxon>
        <taxon>Cellvibrionales</taxon>
        <taxon>Halieaceae</taxon>
        <taxon>Halioglobus</taxon>
    </lineage>
</organism>
<feature type="transmembrane region" description="Helical" evidence="12">
    <location>
        <begin position="17"/>
        <end position="36"/>
    </location>
</feature>
<keyword evidence="11 12" id="KW-0472">Membrane</keyword>
<comment type="similarity">
    <text evidence="3 12">Belongs to the CcmD/CycX/HelD family.</text>
</comment>
<dbReference type="InterPro" id="IPR007078">
    <property type="entry name" value="Haem_export_protD_CcmD"/>
</dbReference>
<protein>
    <recommendedName>
        <fullName evidence="4 12">Heme exporter protein D</fullName>
    </recommendedName>
</protein>
<keyword evidence="8 12" id="KW-0812">Transmembrane</keyword>
<keyword evidence="9 12" id="KW-0201">Cytochrome c-type biogenesis</keyword>
<evidence type="ECO:0000256" key="11">
    <source>
        <dbReference type="ARBA" id="ARBA00023136"/>
    </source>
</evidence>
<dbReference type="GO" id="GO:1903607">
    <property type="term" value="P:cytochrome c biosynthetic process"/>
    <property type="evidence" value="ECO:0007669"/>
    <property type="project" value="TreeGrafter"/>
</dbReference>
<dbReference type="Proteomes" id="UP000326287">
    <property type="component" value="Chromosome"/>
</dbReference>
<evidence type="ECO:0000256" key="4">
    <source>
        <dbReference type="ARBA" id="ARBA00016461"/>
    </source>
</evidence>
<evidence type="ECO:0000256" key="6">
    <source>
        <dbReference type="ARBA" id="ARBA00022475"/>
    </source>
</evidence>
<evidence type="ECO:0000256" key="8">
    <source>
        <dbReference type="ARBA" id="ARBA00022692"/>
    </source>
</evidence>
<dbReference type="GO" id="GO:0017004">
    <property type="term" value="P:cytochrome complex assembly"/>
    <property type="evidence" value="ECO:0007669"/>
    <property type="project" value="UniProtKB-KW"/>
</dbReference>
<sequence>MYFDNFAHVLHMDGHGVYVWAAYGITLAVIVLMLVLPRRRAKQQLRQVAGELRRQQATQKLKEER</sequence>
<keyword evidence="14" id="KW-1185">Reference proteome</keyword>
<comment type="function">
    <text evidence="1 12">Required for the export of heme to the periplasm for the biogenesis of c-type cytochromes.</text>
</comment>
<proteinExistence type="inferred from homology"/>
<evidence type="ECO:0000256" key="10">
    <source>
        <dbReference type="ARBA" id="ARBA00022989"/>
    </source>
</evidence>
<keyword evidence="7 12" id="KW-0997">Cell inner membrane</keyword>
<dbReference type="OrthoDB" id="9815607at2"/>
<name>A0A5P9NJZ0_9GAMM</name>
<evidence type="ECO:0000256" key="7">
    <source>
        <dbReference type="ARBA" id="ARBA00022519"/>
    </source>
</evidence>
<keyword evidence="5 12" id="KW-0813">Transport</keyword>
<evidence type="ECO:0000256" key="3">
    <source>
        <dbReference type="ARBA" id="ARBA00008741"/>
    </source>
</evidence>
<dbReference type="KEGG" id="halc:EY643_10665"/>
<evidence type="ECO:0000313" key="13">
    <source>
        <dbReference type="EMBL" id="QFU76087.1"/>
    </source>
</evidence>
<keyword evidence="6 12" id="KW-1003">Cell membrane</keyword>
<dbReference type="RefSeq" id="WP_152662192.1">
    <property type="nucleotide sequence ID" value="NZ_CP036422.1"/>
</dbReference>
<dbReference type="Pfam" id="PF04995">
    <property type="entry name" value="CcmD"/>
    <property type="match status" value="1"/>
</dbReference>